<dbReference type="AlphaFoldDB" id="A0A7C9DWM9"/>
<feature type="region of interest" description="Disordered" evidence="1">
    <location>
        <begin position="72"/>
        <end position="112"/>
    </location>
</feature>
<accession>A0A7C9DWM9</accession>
<feature type="compositionally biased region" description="Polar residues" evidence="1">
    <location>
        <begin position="72"/>
        <end position="88"/>
    </location>
</feature>
<evidence type="ECO:0000313" key="2">
    <source>
        <dbReference type="EMBL" id="MBA4653781.1"/>
    </source>
</evidence>
<protein>
    <submittedName>
        <fullName evidence="2">Uncharacterized protein</fullName>
    </submittedName>
</protein>
<proteinExistence type="predicted"/>
<feature type="compositionally biased region" description="Polar residues" evidence="1">
    <location>
        <begin position="98"/>
        <end position="112"/>
    </location>
</feature>
<organism evidence="2">
    <name type="scientific">Opuntia streptacantha</name>
    <name type="common">Prickly pear cactus</name>
    <name type="synonym">Opuntia cardona</name>
    <dbReference type="NCBI Taxonomy" id="393608"/>
    <lineage>
        <taxon>Eukaryota</taxon>
        <taxon>Viridiplantae</taxon>
        <taxon>Streptophyta</taxon>
        <taxon>Embryophyta</taxon>
        <taxon>Tracheophyta</taxon>
        <taxon>Spermatophyta</taxon>
        <taxon>Magnoliopsida</taxon>
        <taxon>eudicotyledons</taxon>
        <taxon>Gunneridae</taxon>
        <taxon>Pentapetalae</taxon>
        <taxon>Caryophyllales</taxon>
        <taxon>Cactineae</taxon>
        <taxon>Cactaceae</taxon>
        <taxon>Opuntioideae</taxon>
        <taxon>Opuntia</taxon>
    </lineage>
</organism>
<dbReference type="EMBL" id="GISG01180775">
    <property type="protein sequence ID" value="MBA4653781.1"/>
    <property type="molecule type" value="Transcribed_RNA"/>
</dbReference>
<evidence type="ECO:0000256" key="1">
    <source>
        <dbReference type="SAM" id="MobiDB-lite"/>
    </source>
</evidence>
<sequence>MVPISRNPLVFNIKASAKASRRAILVKSPQAKQTMSFVTKVATIRIIKSYTNGPLKLMEDTSIFIAAEVTKNGRSIPQTKESNLSTKAAPSGGPSGKTLPTMTAPKNTNWPK</sequence>
<name>A0A7C9DWM9_OPUST</name>
<reference evidence="2" key="2">
    <citation type="submission" date="2020-07" db="EMBL/GenBank/DDBJ databases">
        <authorList>
            <person name="Vera ALvarez R."/>
            <person name="Arias-Moreno D.M."/>
            <person name="Jimenez-Jacinto V."/>
            <person name="Jimenez-Bremont J.F."/>
            <person name="Swaminathan K."/>
            <person name="Moose S.P."/>
            <person name="Guerrero-Gonzalez M.L."/>
            <person name="Marino-Ramirez L."/>
            <person name="Landsman D."/>
            <person name="Rodriguez-Kessler M."/>
            <person name="Delgado-Sanchez P."/>
        </authorList>
    </citation>
    <scope>NUCLEOTIDE SEQUENCE</scope>
    <source>
        <tissue evidence="2">Cladode</tissue>
    </source>
</reference>
<reference evidence="2" key="1">
    <citation type="journal article" date="2013" name="J. Plant Res.">
        <title>Effect of fungi and light on seed germination of three Opuntia species from semiarid lands of central Mexico.</title>
        <authorList>
            <person name="Delgado-Sanchez P."/>
            <person name="Jimenez-Bremont J.F."/>
            <person name="Guerrero-Gonzalez Mde L."/>
            <person name="Flores J."/>
        </authorList>
    </citation>
    <scope>NUCLEOTIDE SEQUENCE</scope>
    <source>
        <tissue evidence="2">Cladode</tissue>
    </source>
</reference>